<evidence type="ECO:0000313" key="1">
    <source>
        <dbReference type="EMBL" id="TDP91023.1"/>
    </source>
</evidence>
<dbReference type="InterPro" id="IPR021398">
    <property type="entry name" value="DUF3037"/>
</dbReference>
<reference evidence="1 2" key="1">
    <citation type="submission" date="2019-03" db="EMBL/GenBank/DDBJ databases">
        <title>Genomic Encyclopedia of Type Strains, Phase IV (KMG-IV): sequencing the most valuable type-strain genomes for metagenomic binning, comparative biology and taxonomic classification.</title>
        <authorList>
            <person name="Goeker M."/>
        </authorList>
    </citation>
    <scope>NUCLEOTIDE SEQUENCE [LARGE SCALE GENOMIC DNA]</scope>
    <source>
        <strain evidence="1 2">DSM 45361</strain>
    </source>
</reference>
<comment type="caution">
    <text evidence="1">The sequence shown here is derived from an EMBL/GenBank/DDBJ whole genome shotgun (WGS) entry which is preliminary data.</text>
</comment>
<dbReference type="EMBL" id="SNXZ01000009">
    <property type="protein sequence ID" value="TDP91023.1"/>
    <property type="molecule type" value="Genomic_DNA"/>
</dbReference>
<keyword evidence="2" id="KW-1185">Reference proteome</keyword>
<protein>
    <submittedName>
        <fullName evidence="1">DUF3037 family protein</fullName>
    </submittedName>
</protein>
<dbReference type="AlphaFoldDB" id="A0A4R6RVR3"/>
<proteinExistence type="predicted"/>
<evidence type="ECO:0000313" key="2">
    <source>
        <dbReference type="Proteomes" id="UP000295444"/>
    </source>
</evidence>
<dbReference type="Pfam" id="PF11236">
    <property type="entry name" value="DUF3037"/>
    <property type="match status" value="1"/>
</dbReference>
<dbReference type="OrthoDB" id="9803207at2"/>
<sequence length="118" mass="12940">MDPFEYAVIRIVPSIERGELINAGVLLYCQQKDFLGARTRLHEARLLALAPDIDVAAVAQALNGWAHLCGTSDKLKPGERFRWLTAPRSTIVQPGPVHTGLTADPAAELDRLLSRLVD</sequence>
<accession>A0A4R6RVR3</accession>
<gene>
    <name evidence="1" type="ORF">EV186_10915</name>
</gene>
<dbReference type="RefSeq" id="WP_133853976.1">
    <property type="nucleotide sequence ID" value="NZ_SNXZ01000009.1"/>
</dbReference>
<dbReference type="Proteomes" id="UP000295444">
    <property type="component" value="Unassembled WGS sequence"/>
</dbReference>
<name>A0A4R6RVR3_LABRH</name>
<organism evidence="1 2">
    <name type="scientific">Labedaea rhizosphaerae</name>
    <dbReference type="NCBI Taxonomy" id="598644"/>
    <lineage>
        <taxon>Bacteria</taxon>
        <taxon>Bacillati</taxon>
        <taxon>Actinomycetota</taxon>
        <taxon>Actinomycetes</taxon>
        <taxon>Pseudonocardiales</taxon>
        <taxon>Pseudonocardiaceae</taxon>
        <taxon>Labedaea</taxon>
    </lineage>
</organism>